<evidence type="ECO:0000313" key="1">
    <source>
        <dbReference type="EMBL" id="QNU65441.1"/>
    </source>
</evidence>
<dbReference type="Proteomes" id="UP000306409">
    <property type="component" value="Chromosome"/>
</dbReference>
<dbReference type="EMBL" id="CP061336">
    <property type="protein sequence ID" value="QNU65441.1"/>
    <property type="molecule type" value="Genomic_DNA"/>
</dbReference>
<name>A0A7H1VJ79_9FIRM</name>
<gene>
    <name evidence="1" type="ORF">EHE19_010905</name>
</gene>
<keyword evidence="2" id="KW-1185">Reference proteome</keyword>
<sequence length="58" mass="6692">MGYAIALCKKILIITPERETLPYMARKLDCIYDFIEILNANEIDINIKSKIKAFVSNE</sequence>
<reference evidence="1 2" key="1">
    <citation type="submission" date="2020-09" db="EMBL/GenBank/DDBJ databases">
        <title>Characterization and genome sequencing of Ruminiclostridium sp. nov. MA18.</title>
        <authorList>
            <person name="Rettenmaier R."/>
            <person name="Kowollik M.-L."/>
            <person name="Liebl W."/>
            <person name="Zverlov V."/>
        </authorList>
    </citation>
    <scope>NUCLEOTIDE SEQUENCE [LARGE SCALE GENOMIC DNA]</scope>
    <source>
        <strain evidence="1 2">MA18</strain>
    </source>
</reference>
<accession>A0A7H1VJ79</accession>
<proteinExistence type="predicted"/>
<protein>
    <submittedName>
        <fullName evidence="1">Uncharacterized protein</fullName>
    </submittedName>
</protein>
<evidence type="ECO:0000313" key="2">
    <source>
        <dbReference type="Proteomes" id="UP000306409"/>
    </source>
</evidence>
<dbReference type="RefSeq" id="WP_171003473.1">
    <property type="nucleotide sequence ID" value="NZ_CP061336.1"/>
</dbReference>
<organism evidence="1 2">
    <name type="scientific">Ruminiclostridium herbifermentans</name>
    <dbReference type="NCBI Taxonomy" id="2488810"/>
    <lineage>
        <taxon>Bacteria</taxon>
        <taxon>Bacillati</taxon>
        <taxon>Bacillota</taxon>
        <taxon>Clostridia</taxon>
        <taxon>Eubacteriales</taxon>
        <taxon>Oscillospiraceae</taxon>
        <taxon>Ruminiclostridium</taxon>
    </lineage>
</organism>
<dbReference type="KEGG" id="rher:EHE19_010905"/>
<dbReference type="AlphaFoldDB" id="A0A7H1VJ79"/>